<keyword evidence="6" id="KW-0472">Membrane</keyword>
<protein>
    <recommendedName>
        <fullName evidence="9">Inactive hydroxysteroid dehydrogenase-like protein 1</fullName>
    </recommendedName>
</protein>
<dbReference type="PANTHER" id="PTHR44889:SF1">
    <property type="entry name" value="INACTIVE HYDROXYSTEROID DEHYDROGENASE-LIKE PROTEIN 1"/>
    <property type="match status" value="1"/>
</dbReference>
<dbReference type="PIRSF" id="PIRSF000126">
    <property type="entry name" value="11-beta-HSD1"/>
    <property type="match status" value="1"/>
</dbReference>
<dbReference type="Pfam" id="PF00106">
    <property type="entry name" value="adh_short"/>
    <property type="match status" value="1"/>
</dbReference>
<organism evidence="7 8">
    <name type="scientific">Pocillopora damicornis</name>
    <name type="common">Cauliflower coral</name>
    <name type="synonym">Millepora damicornis</name>
    <dbReference type="NCBI Taxonomy" id="46731"/>
    <lineage>
        <taxon>Eukaryota</taxon>
        <taxon>Metazoa</taxon>
        <taxon>Cnidaria</taxon>
        <taxon>Anthozoa</taxon>
        <taxon>Hexacorallia</taxon>
        <taxon>Scleractinia</taxon>
        <taxon>Astrocoeniina</taxon>
        <taxon>Pocilloporidae</taxon>
        <taxon>Pocillopora</taxon>
    </lineage>
</organism>
<dbReference type="InterPro" id="IPR052149">
    <property type="entry name" value="17-beta-HSD3-like"/>
</dbReference>
<evidence type="ECO:0000256" key="3">
    <source>
        <dbReference type="ARBA" id="ARBA00023002"/>
    </source>
</evidence>
<dbReference type="FunFam" id="3.40.50.720:FF:000137">
    <property type="entry name" value="Hydroxysteroid (17-beta) dehydrogenase 3"/>
    <property type="match status" value="1"/>
</dbReference>
<keyword evidence="8" id="KW-1185">Reference proteome</keyword>
<keyword evidence="6" id="KW-1133">Transmembrane helix</keyword>
<evidence type="ECO:0000256" key="1">
    <source>
        <dbReference type="ARBA" id="ARBA00004173"/>
    </source>
</evidence>
<dbReference type="CDD" id="cd05356">
    <property type="entry name" value="17beta-HSD1_like_SDR_c"/>
    <property type="match status" value="1"/>
</dbReference>
<sequence>MAAHSQDYLACILSYLDNSGLKNGLALLGLLWTAKVSLTLAFNIVKGMRIYLLAQATRRNNFRTKYGGRWAVVTGASEGIGRSFACELAQCGMNVVLMSRSTQKLEKVAETIEKECKVETRIIPIDFATQDVYQKITTSLEGLDIGILVNNVGVMYDYPQYFLDVPKQKLFDLININMTSLIMMTRVVLPQMCKRKRGAIINMSSSAGELPTPQMTVYAATKEFVDSFSRALAFEYAPQGIEVQSLRPFYVATAMTYGTKANIVVPSPETYVKSALYTLGLSRRNTGYWSHGIQGWFVSFCPEWLWMCTATLLNNQIRRVVLRNRKQ</sequence>
<dbReference type="GO" id="GO:0005739">
    <property type="term" value="C:mitochondrion"/>
    <property type="evidence" value="ECO:0007669"/>
    <property type="project" value="UniProtKB-SubCell"/>
</dbReference>
<accession>A0A3M6U5K5</accession>
<dbReference type="EMBL" id="RCHS01002221">
    <property type="protein sequence ID" value="RMX48972.1"/>
    <property type="molecule type" value="Genomic_DNA"/>
</dbReference>
<dbReference type="Gene3D" id="3.40.50.720">
    <property type="entry name" value="NAD(P)-binding Rossmann-like Domain"/>
    <property type="match status" value="1"/>
</dbReference>
<dbReference type="SUPFAM" id="SSF51735">
    <property type="entry name" value="NAD(P)-binding Rossmann-fold domains"/>
    <property type="match status" value="1"/>
</dbReference>
<keyword evidence="3" id="KW-0560">Oxidoreductase</keyword>
<dbReference type="InterPro" id="IPR020904">
    <property type="entry name" value="Sc_DH/Rdtase_CS"/>
</dbReference>
<dbReference type="Proteomes" id="UP000275408">
    <property type="component" value="Unassembled WGS sequence"/>
</dbReference>
<dbReference type="InterPro" id="IPR036291">
    <property type="entry name" value="NAD(P)-bd_dom_sf"/>
</dbReference>
<comment type="subcellular location">
    <subcellularLocation>
        <location evidence="1">Mitochondrion</location>
    </subcellularLocation>
</comment>
<dbReference type="InterPro" id="IPR002347">
    <property type="entry name" value="SDR_fam"/>
</dbReference>
<dbReference type="GO" id="GO:0016491">
    <property type="term" value="F:oxidoreductase activity"/>
    <property type="evidence" value="ECO:0007669"/>
    <property type="project" value="UniProtKB-KW"/>
</dbReference>
<dbReference type="AlphaFoldDB" id="A0A3M6U5K5"/>
<comment type="similarity">
    <text evidence="5">Belongs to the short-chain dehydrogenases/reductases (SDR) family. 17-beta-HSD 3 subfamily.</text>
</comment>
<evidence type="ECO:0000256" key="6">
    <source>
        <dbReference type="SAM" id="Phobius"/>
    </source>
</evidence>
<dbReference type="PRINTS" id="PR00080">
    <property type="entry name" value="SDRFAMILY"/>
</dbReference>
<dbReference type="PRINTS" id="PR00081">
    <property type="entry name" value="GDHRDH"/>
</dbReference>
<proteinExistence type="inferred from homology"/>
<dbReference type="STRING" id="46731.A0A3M6U5K5"/>
<dbReference type="PANTHER" id="PTHR44889">
    <property type="entry name" value="INACTIVE HYDROXYSTEROID DEHYDROGENASE-LIKE PROTEIN 1"/>
    <property type="match status" value="1"/>
</dbReference>
<evidence type="ECO:0008006" key="9">
    <source>
        <dbReference type="Google" id="ProtNLM"/>
    </source>
</evidence>
<evidence type="ECO:0000256" key="5">
    <source>
        <dbReference type="ARBA" id="ARBA00038261"/>
    </source>
</evidence>
<keyword evidence="2" id="KW-0521">NADP</keyword>
<reference evidence="7 8" key="1">
    <citation type="journal article" date="2018" name="Sci. Rep.">
        <title>Comparative analysis of the Pocillopora damicornis genome highlights role of immune system in coral evolution.</title>
        <authorList>
            <person name="Cunning R."/>
            <person name="Bay R.A."/>
            <person name="Gillette P."/>
            <person name="Baker A.C."/>
            <person name="Traylor-Knowles N."/>
        </authorList>
    </citation>
    <scope>NUCLEOTIDE SEQUENCE [LARGE SCALE GENOMIC DNA]</scope>
    <source>
        <strain evidence="7">RSMAS</strain>
        <tissue evidence="7">Whole animal</tissue>
    </source>
</reference>
<keyword evidence="4" id="KW-0496">Mitochondrion</keyword>
<keyword evidence="6" id="KW-0812">Transmembrane</keyword>
<dbReference type="OMA" id="SGHWNHE"/>
<dbReference type="OrthoDB" id="5545019at2759"/>
<dbReference type="PROSITE" id="PS00061">
    <property type="entry name" value="ADH_SHORT"/>
    <property type="match status" value="1"/>
</dbReference>
<gene>
    <name evidence="7" type="ORF">pdam_00008294</name>
</gene>
<name>A0A3M6U5K5_POCDA</name>
<evidence type="ECO:0000313" key="7">
    <source>
        <dbReference type="EMBL" id="RMX48972.1"/>
    </source>
</evidence>
<comment type="caution">
    <text evidence="7">The sequence shown here is derived from an EMBL/GenBank/DDBJ whole genome shotgun (WGS) entry which is preliminary data.</text>
</comment>
<evidence type="ECO:0000256" key="2">
    <source>
        <dbReference type="ARBA" id="ARBA00022857"/>
    </source>
</evidence>
<evidence type="ECO:0000313" key="8">
    <source>
        <dbReference type="Proteomes" id="UP000275408"/>
    </source>
</evidence>
<feature type="transmembrane region" description="Helical" evidence="6">
    <location>
        <begin position="25"/>
        <end position="45"/>
    </location>
</feature>
<evidence type="ECO:0000256" key="4">
    <source>
        <dbReference type="ARBA" id="ARBA00023128"/>
    </source>
</evidence>